<evidence type="ECO:0000256" key="7">
    <source>
        <dbReference type="ARBA" id="ARBA00022824"/>
    </source>
</evidence>
<dbReference type="AlphaFoldDB" id="A0AAP0KV20"/>
<evidence type="ECO:0000256" key="11">
    <source>
        <dbReference type="SAM" id="MobiDB-lite"/>
    </source>
</evidence>
<feature type="chain" id="PRO_5042669476" description="Dolichyl-diphosphooligosaccharide--protein glycosyltransferase subunit 1" evidence="10">
    <location>
        <begin position="24"/>
        <end position="315"/>
    </location>
</feature>
<evidence type="ECO:0000313" key="12">
    <source>
        <dbReference type="EMBL" id="KAK9158404.1"/>
    </source>
</evidence>
<evidence type="ECO:0000256" key="10">
    <source>
        <dbReference type="RuleBase" id="RU361143"/>
    </source>
</evidence>
<reference evidence="12 13" key="1">
    <citation type="submission" date="2024-01" db="EMBL/GenBank/DDBJ databases">
        <title>Genome assemblies of Stephania.</title>
        <authorList>
            <person name="Yang L."/>
        </authorList>
    </citation>
    <scope>NUCLEOTIDE SEQUENCE [LARGE SCALE GENOMIC DNA]</scope>
    <source>
        <strain evidence="12">JXDWG</strain>
        <tissue evidence="12">Leaf</tissue>
    </source>
</reference>
<comment type="similarity">
    <text evidence="4 10">Belongs to the OST1 family.</text>
</comment>
<evidence type="ECO:0000256" key="4">
    <source>
        <dbReference type="ARBA" id="ARBA00008905"/>
    </source>
</evidence>
<evidence type="ECO:0000256" key="3">
    <source>
        <dbReference type="ARBA" id="ARBA00004922"/>
    </source>
</evidence>
<feature type="region of interest" description="Disordered" evidence="11">
    <location>
        <begin position="263"/>
        <end position="315"/>
    </location>
</feature>
<dbReference type="Proteomes" id="UP001419268">
    <property type="component" value="Unassembled WGS sequence"/>
</dbReference>
<evidence type="ECO:0000256" key="2">
    <source>
        <dbReference type="ARBA" id="ARBA00004115"/>
    </source>
</evidence>
<protein>
    <recommendedName>
        <fullName evidence="10">Dolichyl-diphosphooligosaccharide--protein glycosyltransferase subunit 1</fullName>
    </recommendedName>
</protein>
<keyword evidence="13" id="KW-1185">Reference proteome</keyword>
<proteinExistence type="inferred from homology"/>
<dbReference type="EMBL" id="JBBNAG010000002">
    <property type="protein sequence ID" value="KAK9158404.1"/>
    <property type="molecule type" value="Genomic_DNA"/>
</dbReference>
<evidence type="ECO:0000256" key="1">
    <source>
        <dbReference type="ARBA" id="ARBA00002791"/>
    </source>
</evidence>
<feature type="compositionally biased region" description="Basic residues" evidence="11">
    <location>
        <begin position="281"/>
        <end position="290"/>
    </location>
</feature>
<comment type="caution">
    <text evidence="12">The sequence shown here is derived from an EMBL/GenBank/DDBJ whole genome shotgun (WGS) entry which is preliminary data.</text>
</comment>
<evidence type="ECO:0000256" key="8">
    <source>
        <dbReference type="ARBA" id="ARBA00022989"/>
    </source>
</evidence>
<comment type="subcellular location">
    <subcellularLocation>
        <location evidence="2 10">Endoplasmic reticulum membrane</location>
        <topology evidence="2 10">Single-pass type I membrane protein</topology>
    </subcellularLocation>
</comment>
<evidence type="ECO:0000256" key="5">
    <source>
        <dbReference type="ARBA" id="ARBA00022692"/>
    </source>
</evidence>
<dbReference type="Pfam" id="PF04597">
    <property type="entry name" value="Ribophorin_I"/>
    <property type="match status" value="1"/>
</dbReference>
<evidence type="ECO:0000313" key="13">
    <source>
        <dbReference type="Proteomes" id="UP001419268"/>
    </source>
</evidence>
<sequence>MESPLLTIRSALIFFVFASLIFSSTPSPQELQIVNADRRGFEIGGLNCGTMRLVVDVIDLSSHIVRVFLTLKVENTGTSPASEVLLAFPPTQLPDAPNGAKFFSVSLLNQLNAGETVTLEILYTLTHSLEPFPEEISQSEPQLVYFRDSAIILSPYHIKEQTTFIKTPSTKVESYTVVEPTNRANTELKYGQYNDRAPYSYSPIIIHFENNHPFAVVEELLREVEISHWGSIQITEHYKLVHAGARHKGVFSRLGWSEVGQEGQLRLDPGPQGDGGGVERQHKKKQAQIRKKPEEAMKRMVVVENRNRDESTSPL</sequence>
<dbReference type="GO" id="GO:0018279">
    <property type="term" value="P:protein N-linked glycosylation via asparagine"/>
    <property type="evidence" value="ECO:0007669"/>
    <property type="project" value="TreeGrafter"/>
</dbReference>
<keyword evidence="6 10" id="KW-0732">Signal</keyword>
<evidence type="ECO:0000256" key="9">
    <source>
        <dbReference type="ARBA" id="ARBA00023136"/>
    </source>
</evidence>
<organism evidence="12 13">
    <name type="scientific">Stephania cephalantha</name>
    <dbReference type="NCBI Taxonomy" id="152367"/>
    <lineage>
        <taxon>Eukaryota</taxon>
        <taxon>Viridiplantae</taxon>
        <taxon>Streptophyta</taxon>
        <taxon>Embryophyta</taxon>
        <taxon>Tracheophyta</taxon>
        <taxon>Spermatophyta</taxon>
        <taxon>Magnoliopsida</taxon>
        <taxon>Ranunculales</taxon>
        <taxon>Menispermaceae</taxon>
        <taxon>Menispermoideae</taxon>
        <taxon>Cissampelideae</taxon>
        <taxon>Stephania</taxon>
    </lineage>
</organism>
<dbReference type="PANTHER" id="PTHR21049:SF2">
    <property type="entry name" value="DOLICHYL-DIPHOSPHOOLIGOSACCHARIDE--PROTEIN GLYCOSYLTRANSFERASE SUBUNIT 1B"/>
    <property type="match status" value="1"/>
</dbReference>
<keyword evidence="7 10" id="KW-0256">Endoplasmic reticulum</keyword>
<keyword evidence="5" id="KW-0812">Transmembrane</keyword>
<keyword evidence="8" id="KW-1133">Transmembrane helix</keyword>
<comment type="pathway">
    <text evidence="3 10">Protein modification; protein glycosylation.</text>
</comment>
<gene>
    <name evidence="12" type="ORF">Scep_004978</name>
</gene>
<comment type="function">
    <text evidence="1 10">Subunit of the oligosaccharyl transferase (OST) complex that catalyzes the initial transfer of a defined glycan (Glc(3)Man(9)GlcNAc(2) in eukaryotes) from the lipid carrier dolichol-pyrophosphate to an asparagine residue within an Asn-X-Ser/Thr consensus motif in nascent polypeptide chains, the first step in protein N-glycosylation. N-glycosylation occurs cotranslationally and the complex associates with the Sec61 complex at the channel-forming translocon complex that mediates protein translocation across the endoplasmic reticulum (ER). All subunits are required for a maximal enzyme activity.</text>
</comment>
<dbReference type="InterPro" id="IPR007676">
    <property type="entry name" value="Ribophorin_I"/>
</dbReference>
<dbReference type="GO" id="GO:0008250">
    <property type="term" value="C:oligosaccharyltransferase complex"/>
    <property type="evidence" value="ECO:0007669"/>
    <property type="project" value="UniProtKB-UniRule"/>
</dbReference>
<name>A0AAP0KV20_9MAGN</name>
<keyword evidence="9" id="KW-0472">Membrane</keyword>
<dbReference type="PANTHER" id="PTHR21049">
    <property type="entry name" value="RIBOPHORIN I"/>
    <property type="match status" value="1"/>
</dbReference>
<feature type="signal peptide" evidence="10">
    <location>
        <begin position="1"/>
        <end position="23"/>
    </location>
</feature>
<feature type="compositionally biased region" description="Basic and acidic residues" evidence="11">
    <location>
        <begin position="305"/>
        <end position="315"/>
    </location>
</feature>
<evidence type="ECO:0000256" key="6">
    <source>
        <dbReference type="ARBA" id="ARBA00022729"/>
    </source>
</evidence>
<accession>A0AAP0KV20</accession>
<comment type="subunit">
    <text evidence="10">Component of the oligosaccharyltransferase (OST) complex.</text>
</comment>